<dbReference type="GO" id="GO:0009073">
    <property type="term" value="P:aromatic amino acid family biosynthetic process"/>
    <property type="evidence" value="ECO:0007669"/>
    <property type="project" value="UniProtKB-KW"/>
</dbReference>
<keyword evidence="4 9" id="KW-0963">Cytoplasm</keyword>
<sequence length="435" mass="46211">MNQFTILPTKKPLRGSLSVPGDKSITHRALIFGALAQGRTRIAGYSKGEDCLNTLDVIRALGADVQETPEGLEVTGKGLWGLQEPSNVLDCGNSGTGLRIMAGVLAGQNFFSVLTGDSSLRSRPMGRVVTPLRQMGAVISGRRGGELAPLAIQGTGLKGILYESPVASAQIKSCVLLAGLFAEGTTIVKEPRRSRDHTERLLSYLGVPLQVDGCTVQLQGRPSFDGKPIEVPGDISAAAFFMVAASIVPDSDILLTDIGLNPERTGILDILLEMGADITILNQREKSGEPVGDIRVRSAPLKGMTIGPDLIPKTIDELPILCVAAAMAHGQTRITGAHELRVKETDRIRAMATELSRLHVEVEEQPDGLVINGGSLIKGGVCQSYGDHRVVMSLAICGLVAESPITIEDVACVETSFPGFKDKLLDLLTNSERPL</sequence>
<dbReference type="GO" id="GO:0009423">
    <property type="term" value="P:chorismate biosynthetic process"/>
    <property type="evidence" value="ECO:0007669"/>
    <property type="project" value="UniProtKB-UniRule"/>
</dbReference>
<evidence type="ECO:0000256" key="2">
    <source>
        <dbReference type="ARBA" id="ARBA00004811"/>
    </source>
</evidence>
<evidence type="ECO:0000256" key="8">
    <source>
        <dbReference type="ARBA" id="ARBA00044633"/>
    </source>
</evidence>
<dbReference type="InterPro" id="IPR036968">
    <property type="entry name" value="Enolpyruvate_Tfrase_sf"/>
</dbReference>
<keyword evidence="12" id="KW-1185">Reference proteome</keyword>
<evidence type="ECO:0000313" key="12">
    <source>
        <dbReference type="Proteomes" id="UP001302494"/>
    </source>
</evidence>
<dbReference type="PROSITE" id="PS00104">
    <property type="entry name" value="EPSP_SYNTHASE_1"/>
    <property type="match status" value="1"/>
</dbReference>
<evidence type="ECO:0000256" key="7">
    <source>
        <dbReference type="ARBA" id="ARBA00023141"/>
    </source>
</evidence>
<comment type="subcellular location">
    <subcellularLocation>
        <location evidence="9">Cytoplasm</location>
    </subcellularLocation>
</comment>
<dbReference type="EMBL" id="CP116968">
    <property type="protein sequence ID" value="WNM61626.1"/>
    <property type="molecule type" value="Genomic_DNA"/>
</dbReference>
<dbReference type="PANTHER" id="PTHR21090">
    <property type="entry name" value="AROM/DEHYDROQUINATE SYNTHASE"/>
    <property type="match status" value="1"/>
</dbReference>
<feature type="binding site" evidence="9">
    <location>
        <position position="28"/>
    </location>
    <ligand>
        <name>3-phosphoshikimate</name>
        <dbReference type="ChEBI" id="CHEBI:145989"/>
    </ligand>
</feature>
<feature type="binding site" evidence="9">
    <location>
        <position position="23"/>
    </location>
    <ligand>
        <name>phosphoenolpyruvate</name>
        <dbReference type="ChEBI" id="CHEBI:58702"/>
    </ligand>
</feature>
<dbReference type="InterPro" id="IPR006264">
    <property type="entry name" value="EPSP_synthase"/>
</dbReference>
<feature type="binding site" evidence="9">
    <location>
        <position position="347"/>
    </location>
    <ligand>
        <name>phosphoenolpyruvate</name>
        <dbReference type="ChEBI" id="CHEBI:58702"/>
    </ligand>
</feature>
<dbReference type="FunFam" id="3.65.10.10:FF:000005">
    <property type="entry name" value="3-phosphoshikimate 1-carboxyvinyltransferase"/>
    <property type="match status" value="1"/>
</dbReference>
<dbReference type="Gene3D" id="3.65.10.10">
    <property type="entry name" value="Enolpyruvate transferase domain"/>
    <property type="match status" value="2"/>
</dbReference>
<dbReference type="InterPro" id="IPR001986">
    <property type="entry name" value="Enolpyruvate_Tfrase_dom"/>
</dbReference>
<accession>A0AA96GGW1</accession>
<protein>
    <recommendedName>
        <fullName evidence="9">3-phosphoshikimate 1-carboxyvinyltransferase</fullName>
        <ecNumber evidence="9">2.5.1.19</ecNumber>
    </recommendedName>
    <alternativeName>
        <fullName evidence="9">5-enolpyruvylshikimate-3-phosphate synthase</fullName>
        <shortName evidence="9">EPSP synthase</shortName>
        <shortName evidence="9">EPSPS</shortName>
    </alternativeName>
</protein>
<dbReference type="GO" id="GO:0005737">
    <property type="term" value="C:cytoplasm"/>
    <property type="evidence" value="ECO:0007669"/>
    <property type="project" value="UniProtKB-SubCell"/>
</dbReference>
<evidence type="ECO:0000259" key="10">
    <source>
        <dbReference type="PROSITE" id="PS50175"/>
    </source>
</evidence>
<comment type="catalytic activity">
    <reaction evidence="8">
        <text>3-phosphoshikimate + phosphoenolpyruvate = 5-O-(1-carboxyvinyl)-3-phosphoshikimate + phosphate</text>
        <dbReference type="Rhea" id="RHEA:21256"/>
        <dbReference type="ChEBI" id="CHEBI:43474"/>
        <dbReference type="ChEBI" id="CHEBI:57701"/>
        <dbReference type="ChEBI" id="CHEBI:58702"/>
        <dbReference type="ChEBI" id="CHEBI:145989"/>
        <dbReference type="EC" id="2.5.1.19"/>
    </reaction>
    <physiologicalReaction direction="left-to-right" evidence="8">
        <dbReference type="Rhea" id="RHEA:21257"/>
    </physiologicalReaction>
</comment>
<evidence type="ECO:0000313" key="11">
    <source>
        <dbReference type="EMBL" id="WNM61626.1"/>
    </source>
</evidence>
<dbReference type="Proteomes" id="UP001302494">
    <property type="component" value="Chromosome"/>
</dbReference>
<dbReference type="SUPFAM" id="SSF55205">
    <property type="entry name" value="EPT/RTPC-like"/>
    <property type="match status" value="1"/>
</dbReference>
<name>A0AA96GGW1_9BACT</name>
<dbReference type="RefSeq" id="WP_312744045.1">
    <property type="nucleotide sequence ID" value="NZ_CP116968.1"/>
</dbReference>
<keyword evidence="7 9" id="KW-0057">Aromatic amino acid biosynthesis</keyword>
<evidence type="ECO:0000256" key="5">
    <source>
        <dbReference type="ARBA" id="ARBA00022605"/>
    </source>
</evidence>
<dbReference type="GO" id="GO:0008652">
    <property type="term" value="P:amino acid biosynthetic process"/>
    <property type="evidence" value="ECO:0007669"/>
    <property type="project" value="UniProtKB-KW"/>
</dbReference>
<reference evidence="11 12" key="1">
    <citation type="submission" date="2023-01" db="EMBL/GenBank/DDBJ databases">
        <title>Cultivation and genomic characterization of new, ubiquitous marine nitrite-oxidizing bacteria from the Nitrospirales.</title>
        <authorList>
            <person name="Mueller A.J."/>
            <person name="Daebeler A."/>
            <person name="Herbold C.W."/>
            <person name="Kirkegaard R.H."/>
            <person name="Daims H."/>
        </authorList>
    </citation>
    <scope>NUCLEOTIDE SEQUENCE [LARGE SCALE GENOMIC DNA]</scope>
    <source>
        <strain evidence="11 12">DK</strain>
    </source>
</reference>
<evidence type="ECO:0000256" key="1">
    <source>
        <dbReference type="ARBA" id="ARBA00002174"/>
    </source>
</evidence>
<dbReference type="PANTHER" id="PTHR21090:SF5">
    <property type="entry name" value="PENTAFUNCTIONAL AROM POLYPEPTIDE"/>
    <property type="match status" value="1"/>
</dbReference>
<comment type="caution">
    <text evidence="9">Lacks conserved residue(s) required for the propagation of feature annotation.</text>
</comment>
<proteinExistence type="inferred from homology"/>
<dbReference type="PROSITE" id="PS50175">
    <property type="entry name" value="ASP_PROT_RETROV"/>
    <property type="match status" value="1"/>
</dbReference>
<dbReference type="InterPro" id="IPR023193">
    <property type="entry name" value="EPSP_synthase_CS"/>
</dbReference>
<dbReference type="CDD" id="cd01556">
    <property type="entry name" value="EPSP_synthase"/>
    <property type="match status" value="1"/>
</dbReference>
<dbReference type="GO" id="GO:0006508">
    <property type="term" value="P:proteolysis"/>
    <property type="evidence" value="ECO:0007669"/>
    <property type="project" value="InterPro"/>
</dbReference>
<comment type="function">
    <text evidence="1 9">Catalyzes the transfer of the enolpyruvyl moiety of phosphoenolpyruvate (PEP) to the 5-hydroxyl of shikimate-3-phosphate (S3P) to produce enolpyruvyl shikimate-3-phosphate and inorganic phosphate.</text>
</comment>
<dbReference type="NCBIfam" id="TIGR01356">
    <property type="entry name" value="aroA"/>
    <property type="match status" value="1"/>
</dbReference>
<feature type="domain" description="Peptidase A2" evidence="10">
    <location>
        <begin position="268"/>
        <end position="304"/>
    </location>
</feature>
<gene>
    <name evidence="9 11" type="primary">aroA</name>
    <name evidence="11" type="ORF">PQG83_18000</name>
</gene>
<dbReference type="FunFam" id="3.65.10.10:FF:000006">
    <property type="entry name" value="3-phosphoshikimate 1-carboxyvinyltransferase"/>
    <property type="match status" value="1"/>
</dbReference>
<keyword evidence="5 9" id="KW-0028">Amino-acid biosynthesis</keyword>
<dbReference type="GO" id="GO:0003866">
    <property type="term" value="F:3-phosphoshikimate 1-carboxyvinyltransferase activity"/>
    <property type="evidence" value="ECO:0007669"/>
    <property type="project" value="UniProtKB-UniRule"/>
</dbReference>
<evidence type="ECO:0000256" key="9">
    <source>
        <dbReference type="HAMAP-Rule" id="MF_00210"/>
    </source>
</evidence>
<feature type="binding site" evidence="9">
    <location>
        <position position="343"/>
    </location>
    <ligand>
        <name>3-phosphoshikimate</name>
        <dbReference type="ChEBI" id="CHEBI:145989"/>
    </ligand>
</feature>
<evidence type="ECO:0000256" key="4">
    <source>
        <dbReference type="ARBA" id="ARBA00022490"/>
    </source>
</evidence>
<dbReference type="PIRSF" id="PIRSF000505">
    <property type="entry name" value="EPSPS"/>
    <property type="match status" value="1"/>
</dbReference>
<dbReference type="KEGG" id="nneo:PQG83_18000"/>
<organism evidence="11 12">
    <name type="scientific">Candidatus Nitrospira neomarina</name>
    <dbReference type="NCBI Taxonomy" id="3020899"/>
    <lineage>
        <taxon>Bacteria</taxon>
        <taxon>Pseudomonadati</taxon>
        <taxon>Nitrospirota</taxon>
        <taxon>Nitrospiria</taxon>
        <taxon>Nitrospirales</taxon>
        <taxon>Nitrospiraceae</taxon>
        <taxon>Nitrospira</taxon>
    </lineage>
</organism>
<feature type="binding site" evidence="9">
    <location>
        <position position="170"/>
    </location>
    <ligand>
        <name>3-phosphoshikimate</name>
        <dbReference type="ChEBI" id="CHEBI:145989"/>
    </ligand>
</feature>
<dbReference type="Pfam" id="PF00275">
    <property type="entry name" value="EPSP_synthase"/>
    <property type="match status" value="1"/>
</dbReference>
<dbReference type="GO" id="GO:0004190">
    <property type="term" value="F:aspartic-type endopeptidase activity"/>
    <property type="evidence" value="ECO:0007669"/>
    <property type="project" value="InterPro"/>
</dbReference>
<dbReference type="InterPro" id="IPR001995">
    <property type="entry name" value="Peptidase_A2_cat"/>
</dbReference>
<comment type="similarity">
    <text evidence="3 9">Belongs to the EPSP synthase family.</text>
</comment>
<feature type="binding site" evidence="9">
    <location>
        <position position="95"/>
    </location>
    <ligand>
        <name>phosphoenolpyruvate</name>
        <dbReference type="ChEBI" id="CHEBI:58702"/>
    </ligand>
</feature>
<keyword evidence="6 9" id="KW-0808">Transferase</keyword>
<feature type="binding site" evidence="9">
    <location>
        <position position="24"/>
    </location>
    <ligand>
        <name>3-phosphoshikimate</name>
        <dbReference type="ChEBI" id="CHEBI:145989"/>
    </ligand>
</feature>
<feature type="binding site" evidence="9">
    <location>
        <position position="316"/>
    </location>
    <ligand>
        <name>3-phosphoshikimate</name>
        <dbReference type="ChEBI" id="CHEBI:145989"/>
    </ligand>
</feature>
<dbReference type="AlphaFoldDB" id="A0AA96GGW1"/>
<evidence type="ECO:0000256" key="6">
    <source>
        <dbReference type="ARBA" id="ARBA00022679"/>
    </source>
</evidence>
<comment type="pathway">
    <text evidence="2 9">Metabolic intermediate biosynthesis; chorismate biosynthesis; chorismate from D-erythrose 4-phosphate and phosphoenolpyruvate: step 6/7.</text>
</comment>
<feature type="binding site" evidence="9">
    <location>
        <position position="389"/>
    </location>
    <ligand>
        <name>phosphoenolpyruvate</name>
        <dbReference type="ChEBI" id="CHEBI:58702"/>
    </ligand>
</feature>
<feature type="active site" description="Proton acceptor" evidence="9">
    <location>
        <position position="316"/>
    </location>
</feature>
<evidence type="ECO:0000256" key="3">
    <source>
        <dbReference type="ARBA" id="ARBA00009948"/>
    </source>
</evidence>
<comment type="subunit">
    <text evidence="9">Monomer.</text>
</comment>
<dbReference type="EC" id="2.5.1.19" evidence="9"/>
<dbReference type="InterPro" id="IPR013792">
    <property type="entry name" value="RNA3'P_cycl/enolpyr_Trfase_a/b"/>
</dbReference>
<feature type="binding site" evidence="9">
    <location>
        <position position="23"/>
    </location>
    <ligand>
        <name>3-phosphoshikimate</name>
        <dbReference type="ChEBI" id="CHEBI:145989"/>
    </ligand>
</feature>
<feature type="binding site" evidence="9">
    <location>
        <position position="170"/>
    </location>
    <ligand>
        <name>phosphoenolpyruvate</name>
        <dbReference type="ChEBI" id="CHEBI:58702"/>
    </ligand>
</feature>
<feature type="binding site" evidence="9">
    <location>
        <position position="123"/>
    </location>
    <ligand>
        <name>phosphoenolpyruvate</name>
        <dbReference type="ChEBI" id="CHEBI:58702"/>
    </ligand>
</feature>
<feature type="binding site" evidence="9">
    <location>
        <position position="168"/>
    </location>
    <ligand>
        <name>3-phosphoshikimate</name>
        <dbReference type="ChEBI" id="CHEBI:145989"/>
    </ligand>
</feature>
<dbReference type="HAMAP" id="MF_00210">
    <property type="entry name" value="EPSP_synth"/>
    <property type="match status" value="1"/>
</dbReference>